<proteinExistence type="predicted"/>
<gene>
    <name evidence="1" type="ORF">J2S77_001965</name>
</gene>
<evidence type="ECO:0000313" key="1">
    <source>
        <dbReference type="EMBL" id="MDQ0159978.1"/>
    </source>
</evidence>
<dbReference type="Proteomes" id="UP001224359">
    <property type="component" value="Unassembled WGS sequence"/>
</dbReference>
<name>A0ABT9VGA6_9BACI</name>
<organism evidence="1 2">
    <name type="scientific">Alkalibacillus salilacus</name>
    <dbReference type="NCBI Taxonomy" id="284582"/>
    <lineage>
        <taxon>Bacteria</taxon>
        <taxon>Bacillati</taxon>
        <taxon>Bacillota</taxon>
        <taxon>Bacilli</taxon>
        <taxon>Bacillales</taxon>
        <taxon>Bacillaceae</taxon>
        <taxon>Alkalibacillus</taxon>
    </lineage>
</organism>
<sequence>MEYIYHIVPKQMVGDELIPLNKIKYKDTELYESYVEKYQDHPQRIKLLERKVPKLNCLWNDVVHFLPIHPYQVYKELNDIGVNASSELRFYKIPITNLENNQNVIYSYRKENYRGPAADMNEKDIEHLNLDEYEELAFVPTDTIEYFKEQHSQGNRFGMFHFIPHILSLGEVNISDVEVIKWSEQP</sequence>
<accession>A0ABT9VGA6</accession>
<comment type="caution">
    <text evidence="1">The sequence shown here is derived from an EMBL/GenBank/DDBJ whole genome shotgun (WGS) entry which is preliminary data.</text>
</comment>
<dbReference type="EMBL" id="JAUSTQ010000007">
    <property type="protein sequence ID" value="MDQ0159978.1"/>
    <property type="molecule type" value="Genomic_DNA"/>
</dbReference>
<evidence type="ECO:0008006" key="3">
    <source>
        <dbReference type="Google" id="ProtNLM"/>
    </source>
</evidence>
<dbReference type="RefSeq" id="WP_306976862.1">
    <property type="nucleotide sequence ID" value="NZ_JAUSTQ010000007.1"/>
</dbReference>
<reference evidence="1 2" key="1">
    <citation type="submission" date="2023-07" db="EMBL/GenBank/DDBJ databases">
        <title>Genomic Encyclopedia of Type Strains, Phase IV (KMG-IV): sequencing the most valuable type-strain genomes for metagenomic binning, comparative biology and taxonomic classification.</title>
        <authorList>
            <person name="Goeker M."/>
        </authorList>
    </citation>
    <scope>NUCLEOTIDE SEQUENCE [LARGE SCALE GENOMIC DNA]</scope>
    <source>
        <strain evidence="1 2">DSM 16460</strain>
    </source>
</reference>
<evidence type="ECO:0000313" key="2">
    <source>
        <dbReference type="Proteomes" id="UP001224359"/>
    </source>
</evidence>
<keyword evidence="2" id="KW-1185">Reference proteome</keyword>
<protein>
    <recommendedName>
        <fullName evidence="3">Group-specific protein</fullName>
    </recommendedName>
</protein>